<dbReference type="STRING" id="3775.A0A1Q3CNJ3"/>
<organism evidence="1 2">
    <name type="scientific">Cephalotus follicularis</name>
    <name type="common">Albany pitcher plant</name>
    <dbReference type="NCBI Taxonomy" id="3775"/>
    <lineage>
        <taxon>Eukaryota</taxon>
        <taxon>Viridiplantae</taxon>
        <taxon>Streptophyta</taxon>
        <taxon>Embryophyta</taxon>
        <taxon>Tracheophyta</taxon>
        <taxon>Spermatophyta</taxon>
        <taxon>Magnoliopsida</taxon>
        <taxon>eudicotyledons</taxon>
        <taxon>Gunneridae</taxon>
        <taxon>Pentapetalae</taxon>
        <taxon>rosids</taxon>
        <taxon>fabids</taxon>
        <taxon>Oxalidales</taxon>
        <taxon>Cephalotaceae</taxon>
        <taxon>Cephalotus</taxon>
    </lineage>
</organism>
<dbReference type="EMBL" id="BDDD01002498">
    <property type="protein sequence ID" value="GAV81829.1"/>
    <property type="molecule type" value="Genomic_DNA"/>
</dbReference>
<dbReference type="Proteomes" id="UP000187406">
    <property type="component" value="Unassembled WGS sequence"/>
</dbReference>
<keyword evidence="2" id="KW-1185">Reference proteome</keyword>
<evidence type="ECO:0000313" key="1">
    <source>
        <dbReference type="EMBL" id="GAV81829.1"/>
    </source>
</evidence>
<dbReference type="OrthoDB" id="681845at2759"/>
<name>A0A1Q3CNJ3_CEPFO</name>
<dbReference type="AlphaFoldDB" id="A0A1Q3CNJ3"/>
<gene>
    <name evidence="1" type="ORF">CFOL_v3_25282</name>
</gene>
<protein>
    <recommendedName>
        <fullName evidence="3">Zf-RVT domain-containing protein</fullName>
    </recommendedName>
</protein>
<evidence type="ECO:0008006" key="3">
    <source>
        <dbReference type="Google" id="ProtNLM"/>
    </source>
</evidence>
<dbReference type="PANTHER" id="PTHR33116:SF78">
    <property type="entry name" value="OS12G0587133 PROTEIN"/>
    <property type="match status" value="1"/>
</dbReference>
<accession>A0A1Q3CNJ3</accession>
<comment type="caution">
    <text evidence="1">The sequence shown here is derived from an EMBL/GenBank/DDBJ whole genome shotgun (WGS) entry which is preliminary data.</text>
</comment>
<dbReference type="PANTHER" id="PTHR33116">
    <property type="entry name" value="REVERSE TRANSCRIPTASE ZINC-BINDING DOMAIN-CONTAINING PROTEIN-RELATED-RELATED"/>
    <property type="match status" value="1"/>
</dbReference>
<proteinExistence type="predicted"/>
<sequence length="208" mass="24549">MQVYWSSTFLLPSVVIMECERIMRRFLWGGNGNSFKQSLVKWSKVCLPWQECGLGIKPMRSWNQDLLLKQTWNLLTDHSLWVQWCKLNLIRKHSFWNTPSTGSLSWSWRQILLLRNKALRHLVYVYGKGDKFSLLYEPWFHGSSIYVVYGHRVIYDAGMVGFELVQTIITKNQWRWPETSPDLLEIQCRAQEIPISTSSNDIFWDSVG</sequence>
<reference evidence="2" key="1">
    <citation type="submission" date="2016-04" db="EMBL/GenBank/DDBJ databases">
        <title>Cephalotus genome sequencing.</title>
        <authorList>
            <person name="Fukushima K."/>
            <person name="Hasebe M."/>
            <person name="Fang X."/>
        </authorList>
    </citation>
    <scope>NUCLEOTIDE SEQUENCE [LARGE SCALE GENOMIC DNA]</scope>
    <source>
        <strain evidence="2">cv. St1</strain>
    </source>
</reference>
<evidence type="ECO:0000313" key="2">
    <source>
        <dbReference type="Proteomes" id="UP000187406"/>
    </source>
</evidence>
<dbReference type="InParanoid" id="A0A1Q3CNJ3"/>